<evidence type="ECO:0000256" key="12">
    <source>
        <dbReference type="ARBA" id="ARBA00023136"/>
    </source>
</evidence>
<dbReference type="EMBL" id="CACVBS010000055">
    <property type="protein sequence ID" value="CAA7266640.1"/>
    <property type="molecule type" value="Genomic_DNA"/>
</dbReference>
<feature type="domain" description="AP complex mu/sigma subunit" evidence="17">
    <location>
        <begin position="284"/>
        <end position="418"/>
    </location>
</feature>
<dbReference type="CDD" id="cd14831">
    <property type="entry name" value="AP1_sigma"/>
    <property type="match status" value="1"/>
</dbReference>
<dbReference type="InterPro" id="IPR006148">
    <property type="entry name" value="Glc/Gal-6P_isomerase"/>
</dbReference>
<keyword evidence="19" id="KW-1185">Reference proteome</keyword>
<comment type="catalytic activity">
    <reaction evidence="1">
        <text>6-phospho-D-glucono-1,5-lactone + H2O = 6-phospho-D-gluconate + H(+)</text>
        <dbReference type="Rhea" id="RHEA:12556"/>
        <dbReference type="ChEBI" id="CHEBI:15377"/>
        <dbReference type="ChEBI" id="CHEBI:15378"/>
        <dbReference type="ChEBI" id="CHEBI:57955"/>
        <dbReference type="ChEBI" id="CHEBI:58759"/>
        <dbReference type="EC" id="3.1.1.31"/>
    </reaction>
</comment>
<gene>
    <name evidence="18" type="ORF">AAE3_LOCUS8710</name>
</gene>
<evidence type="ECO:0000256" key="14">
    <source>
        <dbReference type="ARBA" id="ARBA00074180"/>
    </source>
</evidence>
<dbReference type="Gene3D" id="3.30.450.60">
    <property type="match status" value="1"/>
</dbReference>
<dbReference type="SUPFAM" id="SSF100950">
    <property type="entry name" value="NagB/RpiA/CoA transferase-like"/>
    <property type="match status" value="1"/>
</dbReference>
<evidence type="ECO:0000256" key="7">
    <source>
        <dbReference type="ARBA" id="ARBA00013198"/>
    </source>
</evidence>
<dbReference type="InterPro" id="IPR039104">
    <property type="entry name" value="6PGL"/>
</dbReference>
<evidence type="ECO:0000259" key="16">
    <source>
        <dbReference type="Pfam" id="PF01182"/>
    </source>
</evidence>
<evidence type="ECO:0000256" key="11">
    <source>
        <dbReference type="ARBA" id="ARBA00023034"/>
    </source>
</evidence>
<dbReference type="PANTHER" id="PTHR11054">
    <property type="entry name" value="6-PHOSPHOGLUCONOLACTONASE"/>
    <property type="match status" value="1"/>
</dbReference>
<dbReference type="InterPro" id="IPR022775">
    <property type="entry name" value="AP_mu_sigma_su"/>
</dbReference>
<comment type="caution">
    <text evidence="18">The sequence shown here is derived from an EMBL/GenBank/DDBJ whole genome shotgun (WGS) entry which is preliminary data.</text>
</comment>
<dbReference type="InterPro" id="IPR037171">
    <property type="entry name" value="NagB/RpiA_transferase-like"/>
</dbReference>
<dbReference type="Proteomes" id="UP000467700">
    <property type="component" value="Unassembled WGS sequence"/>
</dbReference>
<protein>
    <recommendedName>
        <fullName evidence="14">AP-1 complex subunit sigma-1</fullName>
        <ecNumber evidence="7">3.1.1.31</ecNumber>
    </recommendedName>
    <alternativeName>
        <fullName evidence="15">Sigma1-adaptin</fullName>
    </alternativeName>
</protein>
<evidence type="ECO:0000259" key="17">
    <source>
        <dbReference type="Pfam" id="PF01217"/>
    </source>
</evidence>
<dbReference type="GO" id="GO:0005975">
    <property type="term" value="P:carbohydrate metabolic process"/>
    <property type="evidence" value="ECO:0007669"/>
    <property type="project" value="InterPro"/>
</dbReference>
<comment type="similarity">
    <text evidence="5">Belongs to the adaptor complexes small subunit family.</text>
</comment>
<keyword evidence="11" id="KW-0333">Golgi apparatus</keyword>
<reference evidence="18 19" key="1">
    <citation type="submission" date="2020-01" db="EMBL/GenBank/DDBJ databases">
        <authorList>
            <person name="Gupta K D."/>
        </authorList>
    </citation>
    <scope>NUCLEOTIDE SEQUENCE [LARGE SCALE GENOMIC DNA]</scope>
</reference>
<comment type="pathway">
    <text evidence="4">Carbohydrate degradation; pentose phosphate pathway; D-ribulose 5-phosphate from D-glucose 6-phosphate (oxidative stage): step 2/3.</text>
</comment>
<dbReference type="OrthoDB" id="432544at2759"/>
<dbReference type="Pfam" id="PF01182">
    <property type="entry name" value="Glucosamine_iso"/>
    <property type="match status" value="1"/>
</dbReference>
<dbReference type="InterPro" id="IPR005900">
    <property type="entry name" value="6-phosphogluconolactonase_DevB"/>
</dbReference>
<dbReference type="InterPro" id="IPR044733">
    <property type="entry name" value="AP1_sigma"/>
</dbReference>
<evidence type="ECO:0000256" key="3">
    <source>
        <dbReference type="ARBA" id="ARBA00004640"/>
    </source>
</evidence>
<dbReference type="GO" id="GO:0015031">
    <property type="term" value="P:protein transport"/>
    <property type="evidence" value="ECO:0007669"/>
    <property type="project" value="UniProtKB-KW"/>
</dbReference>
<comment type="similarity">
    <text evidence="6">Belongs to the glucosamine/galactosamine-6-phosphate isomerase family. 6-phosphogluconolactonase subfamily.</text>
</comment>
<evidence type="ECO:0000256" key="15">
    <source>
        <dbReference type="ARBA" id="ARBA00081706"/>
    </source>
</evidence>
<keyword evidence="13" id="KW-0968">Cytoplasmic vesicle</keyword>
<evidence type="ECO:0000256" key="8">
    <source>
        <dbReference type="ARBA" id="ARBA00022448"/>
    </source>
</evidence>
<dbReference type="Pfam" id="PF01217">
    <property type="entry name" value="Clat_adaptor_s"/>
    <property type="match status" value="1"/>
</dbReference>
<comment type="subcellular location">
    <subcellularLocation>
        <location evidence="3">Cytoplasmic vesicle</location>
        <location evidence="3">Clathrin-coated vesicle membrane</location>
    </subcellularLocation>
    <subcellularLocation>
        <location evidence="2">Golgi apparatus</location>
    </subcellularLocation>
</comment>
<evidence type="ECO:0000256" key="9">
    <source>
        <dbReference type="ARBA" id="ARBA00022801"/>
    </source>
</evidence>
<evidence type="ECO:0000256" key="10">
    <source>
        <dbReference type="ARBA" id="ARBA00022927"/>
    </source>
</evidence>
<evidence type="ECO:0000256" key="4">
    <source>
        <dbReference type="ARBA" id="ARBA00004961"/>
    </source>
</evidence>
<organism evidence="18 19">
    <name type="scientific">Cyclocybe aegerita</name>
    <name type="common">Black poplar mushroom</name>
    <name type="synonym">Agrocybe aegerita</name>
    <dbReference type="NCBI Taxonomy" id="1973307"/>
    <lineage>
        <taxon>Eukaryota</taxon>
        <taxon>Fungi</taxon>
        <taxon>Dikarya</taxon>
        <taxon>Basidiomycota</taxon>
        <taxon>Agaricomycotina</taxon>
        <taxon>Agaricomycetes</taxon>
        <taxon>Agaricomycetidae</taxon>
        <taxon>Agaricales</taxon>
        <taxon>Agaricineae</taxon>
        <taxon>Bolbitiaceae</taxon>
        <taxon>Cyclocybe</taxon>
    </lineage>
</organism>
<dbReference type="SUPFAM" id="SSF64356">
    <property type="entry name" value="SNARE-like"/>
    <property type="match status" value="1"/>
</dbReference>
<dbReference type="GO" id="GO:0030121">
    <property type="term" value="C:AP-1 adaptor complex"/>
    <property type="evidence" value="ECO:0007669"/>
    <property type="project" value="InterPro"/>
</dbReference>
<dbReference type="InterPro" id="IPR011012">
    <property type="entry name" value="Longin-like_dom_sf"/>
</dbReference>
<evidence type="ECO:0000313" key="18">
    <source>
        <dbReference type="EMBL" id="CAA7266640.1"/>
    </source>
</evidence>
<keyword evidence="10" id="KW-0653">Protein transport</keyword>
<dbReference type="PANTHER" id="PTHR11054:SF0">
    <property type="entry name" value="6-PHOSPHOGLUCONOLACTONASE"/>
    <property type="match status" value="1"/>
</dbReference>
<dbReference type="GO" id="GO:0006098">
    <property type="term" value="P:pentose-phosphate shunt"/>
    <property type="evidence" value="ECO:0007669"/>
    <property type="project" value="InterPro"/>
</dbReference>
<evidence type="ECO:0000313" key="19">
    <source>
        <dbReference type="Proteomes" id="UP000467700"/>
    </source>
</evidence>
<dbReference type="GO" id="GO:0005829">
    <property type="term" value="C:cytosol"/>
    <property type="evidence" value="ECO:0007669"/>
    <property type="project" value="GOC"/>
</dbReference>
<sequence>MAAIHHPPNAPVLITFPDTDVLVRDLATFIAKAQRDSIDRKGRFTIALSGGTLPDMLKGLIGNRHIKWNHWQVYYVDERVVPLDHPDSNHRACVEALFSKVPIPQENIHAIDTTYLNDLEELSDAYEKDLIREFAQKDAARFPVFDLILLGMGPDGHTASLFPGHELLTEEDRWVAYIEDSPKPPPQRITFTYPVINHAARVVFVATGAGKVDTLQSVLDRPAEGLPAARVKPVFPGQLYWFVDEAAASKVAYPRTPFKSRNAHVRECQQVVAVLYETGDPATMINYVLLISRQGKLRLAKWYTTLTSKVKAKIVQEVTQLALNRRQRMCNFLEYKGRKIVYRRYASLSFVCDIGEHDNELIVLELIHRYVEILDRYFGNVCEMDLIFNFQKAYSILDELVMAGEVQESSRAKVLDAVGCTPAVRLLNPLTSGSQTKASDDWEENDDITRAIHDAYFA</sequence>
<dbReference type="NCBIfam" id="TIGR01198">
    <property type="entry name" value="pgl"/>
    <property type="match status" value="1"/>
</dbReference>
<evidence type="ECO:0000256" key="2">
    <source>
        <dbReference type="ARBA" id="ARBA00004555"/>
    </source>
</evidence>
<evidence type="ECO:0000256" key="6">
    <source>
        <dbReference type="ARBA" id="ARBA00010662"/>
    </source>
</evidence>
<dbReference type="AlphaFoldDB" id="A0A8S0WE88"/>
<dbReference type="GO" id="GO:0017057">
    <property type="term" value="F:6-phosphogluconolactonase activity"/>
    <property type="evidence" value="ECO:0007669"/>
    <property type="project" value="UniProtKB-EC"/>
</dbReference>
<proteinExistence type="inferred from homology"/>
<dbReference type="GO" id="GO:0035615">
    <property type="term" value="F:clathrin adaptor activity"/>
    <property type="evidence" value="ECO:0007669"/>
    <property type="project" value="InterPro"/>
</dbReference>
<dbReference type="EC" id="3.1.1.31" evidence="7"/>
<dbReference type="FunFam" id="3.30.450.60:FF:000007">
    <property type="entry name" value="AP complex subunit sigma"/>
    <property type="match status" value="1"/>
</dbReference>
<keyword evidence="9" id="KW-0378">Hydrolase</keyword>
<evidence type="ECO:0000256" key="5">
    <source>
        <dbReference type="ARBA" id="ARBA00006972"/>
    </source>
</evidence>
<dbReference type="GO" id="GO:0016482">
    <property type="term" value="P:cytosolic transport"/>
    <property type="evidence" value="ECO:0007669"/>
    <property type="project" value="UniProtKB-ARBA"/>
</dbReference>
<evidence type="ECO:0000256" key="1">
    <source>
        <dbReference type="ARBA" id="ARBA00000832"/>
    </source>
</evidence>
<keyword evidence="8" id="KW-0813">Transport</keyword>
<keyword evidence="12" id="KW-0472">Membrane</keyword>
<dbReference type="FunFam" id="3.40.50.1360:FF:000005">
    <property type="entry name" value="6-phosphogluconolactonase"/>
    <property type="match status" value="1"/>
</dbReference>
<dbReference type="CDD" id="cd01400">
    <property type="entry name" value="6PGL"/>
    <property type="match status" value="1"/>
</dbReference>
<name>A0A8S0WE88_CYCAE</name>
<evidence type="ECO:0000256" key="13">
    <source>
        <dbReference type="ARBA" id="ARBA00023329"/>
    </source>
</evidence>
<feature type="domain" description="Glucosamine/galactosamine-6-phosphate isomerase" evidence="16">
    <location>
        <begin position="18"/>
        <end position="241"/>
    </location>
</feature>
<dbReference type="Gene3D" id="3.40.50.1360">
    <property type="match status" value="1"/>
</dbReference>
<accession>A0A8S0WE88</accession>